<dbReference type="GO" id="GO:0046872">
    <property type="term" value="F:metal ion binding"/>
    <property type="evidence" value="ECO:0007669"/>
    <property type="project" value="UniProtKB-KW"/>
</dbReference>
<feature type="domain" description="4Fe-4S ferredoxin-type" evidence="8">
    <location>
        <begin position="2"/>
        <end position="31"/>
    </location>
</feature>
<dbReference type="PANTHER" id="PTHR43177">
    <property type="entry name" value="PROTEIN NRFC"/>
    <property type="match status" value="1"/>
</dbReference>
<reference evidence="9 10" key="1">
    <citation type="submission" date="2017-06" db="EMBL/GenBank/DDBJ databases">
        <title>Draft genome sequence of anaerobic fermentative bacterium Anaeromicrobium sediminis DY2726D isolated from West Pacific Ocean sediments.</title>
        <authorList>
            <person name="Zeng X."/>
        </authorList>
    </citation>
    <scope>NUCLEOTIDE SEQUENCE [LARGE SCALE GENOMIC DNA]</scope>
    <source>
        <strain evidence="9 10">DY2726D</strain>
    </source>
</reference>
<dbReference type="PROSITE" id="PS51379">
    <property type="entry name" value="4FE4S_FER_2"/>
    <property type="match status" value="2"/>
</dbReference>
<keyword evidence="5" id="KW-0249">Electron transport</keyword>
<evidence type="ECO:0000256" key="2">
    <source>
        <dbReference type="ARBA" id="ARBA00022485"/>
    </source>
</evidence>
<keyword evidence="1" id="KW-0813">Transport</keyword>
<accession>A0A267MM72</accession>
<dbReference type="Proteomes" id="UP000216024">
    <property type="component" value="Unassembled WGS sequence"/>
</dbReference>
<dbReference type="AlphaFoldDB" id="A0A267MM72"/>
<keyword evidence="3" id="KW-0479">Metal-binding</keyword>
<comment type="caution">
    <text evidence="9">The sequence shown here is derived from an EMBL/GenBank/DDBJ whole genome shotgun (WGS) entry which is preliminary data.</text>
</comment>
<dbReference type="CDD" id="cd10563">
    <property type="entry name" value="CooF_like"/>
    <property type="match status" value="1"/>
</dbReference>
<evidence type="ECO:0000256" key="4">
    <source>
        <dbReference type="ARBA" id="ARBA00022737"/>
    </source>
</evidence>
<keyword evidence="7" id="KW-0411">Iron-sulfur</keyword>
<dbReference type="RefSeq" id="WP_095132786.1">
    <property type="nucleotide sequence ID" value="NZ_NIBG01000005.1"/>
</dbReference>
<gene>
    <name evidence="9" type="ORF">CCE28_08090</name>
</gene>
<dbReference type="InterPro" id="IPR017896">
    <property type="entry name" value="4Fe4S_Fe-S-bd"/>
</dbReference>
<dbReference type="OrthoDB" id="9810688at2"/>
<keyword evidence="2" id="KW-0004">4Fe-4S</keyword>
<evidence type="ECO:0000256" key="1">
    <source>
        <dbReference type="ARBA" id="ARBA00022448"/>
    </source>
</evidence>
<dbReference type="EMBL" id="NIBG01000005">
    <property type="protein sequence ID" value="PAB59903.1"/>
    <property type="molecule type" value="Genomic_DNA"/>
</dbReference>
<dbReference type="GO" id="GO:0051539">
    <property type="term" value="F:4 iron, 4 sulfur cluster binding"/>
    <property type="evidence" value="ECO:0007669"/>
    <property type="project" value="UniProtKB-KW"/>
</dbReference>
<evidence type="ECO:0000313" key="10">
    <source>
        <dbReference type="Proteomes" id="UP000216024"/>
    </source>
</evidence>
<dbReference type="Pfam" id="PF13247">
    <property type="entry name" value="Fer4_11"/>
    <property type="match status" value="1"/>
</dbReference>
<evidence type="ECO:0000256" key="7">
    <source>
        <dbReference type="ARBA" id="ARBA00023014"/>
    </source>
</evidence>
<proteinExistence type="predicted"/>
<keyword evidence="4" id="KW-0677">Repeat</keyword>
<feature type="domain" description="4Fe-4S ferredoxin-type" evidence="8">
    <location>
        <begin position="85"/>
        <end position="114"/>
    </location>
</feature>
<organism evidence="9 10">
    <name type="scientific">Anaeromicrobium sediminis</name>
    <dbReference type="NCBI Taxonomy" id="1478221"/>
    <lineage>
        <taxon>Bacteria</taxon>
        <taxon>Bacillati</taxon>
        <taxon>Bacillota</taxon>
        <taxon>Clostridia</taxon>
        <taxon>Peptostreptococcales</taxon>
        <taxon>Thermotaleaceae</taxon>
        <taxon>Anaeromicrobium</taxon>
    </lineage>
</organism>
<dbReference type="PANTHER" id="PTHR43177:SF5">
    <property type="entry name" value="ANAEROBIC DIMETHYL SULFOXIDE REDUCTASE CHAIN B-RELATED"/>
    <property type="match status" value="1"/>
</dbReference>
<evidence type="ECO:0000256" key="3">
    <source>
        <dbReference type="ARBA" id="ARBA00022723"/>
    </source>
</evidence>
<name>A0A267MM72_9FIRM</name>
<sequence>MKRIKIDKNKCMACYNCILACMMEHNEKGKDIYSLDLEDKSNECRNHIEVNHSKENIPIFCRHCDEPECVNTCMSGAMKKNPHTGYVEYDEEKCASCFMCVMSCKYGVLKIDEETKSKIVKCDMCENRETPRCVENCPTRAIYFEEV</sequence>
<dbReference type="InterPro" id="IPR050954">
    <property type="entry name" value="ET_IronSulfur_Cluster-Binding"/>
</dbReference>
<dbReference type="Gene3D" id="3.30.70.20">
    <property type="match status" value="2"/>
</dbReference>
<evidence type="ECO:0000256" key="6">
    <source>
        <dbReference type="ARBA" id="ARBA00023004"/>
    </source>
</evidence>
<protein>
    <submittedName>
        <fullName evidence="9">4Fe-4S ferredoxin</fullName>
    </submittedName>
</protein>
<keyword evidence="6" id="KW-0408">Iron</keyword>
<evidence type="ECO:0000259" key="8">
    <source>
        <dbReference type="PROSITE" id="PS51379"/>
    </source>
</evidence>
<evidence type="ECO:0000313" key="9">
    <source>
        <dbReference type="EMBL" id="PAB59903.1"/>
    </source>
</evidence>
<evidence type="ECO:0000256" key="5">
    <source>
        <dbReference type="ARBA" id="ARBA00022982"/>
    </source>
</evidence>
<dbReference type="SUPFAM" id="SSF54862">
    <property type="entry name" value="4Fe-4S ferredoxins"/>
    <property type="match status" value="1"/>
</dbReference>
<keyword evidence="10" id="KW-1185">Reference proteome</keyword>